<protein>
    <submittedName>
        <fullName evidence="3">Uncharacterized protein</fullName>
    </submittedName>
</protein>
<dbReference type="OrthoDB" id="28127at2759"/>
<dbReference type="EMBL" id="OV725078">
    <property type="protein sequence ID" value="CAH1393782.1"/>
    <property type="molecule type" value="Genomic_DNA"/>
</dbReference>
<comment type="cofactor">
    <cofactor evidence="1">
        <name>Fe(2+)</name>
        <dbReference type="ChEBI" id="CHEBI:29033"/>
    </cofactor>
</comment>
<name>A0A9P0H4I4_NEZVI</name>
<keyword evidence="2" id="KW-0812">Transmembrane</keyword>
<dbReference type="InterPro" id="IPR037151">
    <property type="entry name" value="AlkB-like_sf"/>
</dbReference>
<evidence type="ECO:0000313" key="3">
    <source>
        <dbReference type="EMBL" id="CAH1393782.1"/>
    </source>
</evidence>
<evidence type="ECO:0000313" key="4">
    <source>
        <dbReference type="Proteomes" id="UP001152798"/>
    </source>
</evidence>
<proteinExistence type="predicted"/>
<organism evidence="3 4">
    <name type="scientific">Nezara viridula</name>
    <name type="common">Southern green stink bug</name>
    <name type="synonym">Cimex viridulus</name>
    <dbReference type="NCBI Taxonomy" id="85310"/>
    <lineage>
        <taxon>Eukaryota</taxon>
        <taxon>Metazoa</taxon>
        <taxon>Ecdysozoa</taxon>
        <taxon>Arthropoda</taxon>
        <taxon>Hexapoda</taxon>
        <taxon>Insecta</taxon>
        <taxon>Pterygota</taxon>
        <taxon>Neoptera</taxon>
        <taxon>Paraneoptera</taxon>
        <taxon>Hemiptera</taxon>
        <taxon>Heteroptera</taxon>
        <taxon>Panheteroptera</taxon>
        <taxon>Pentatomomorpha</taxon>
        <taxon>Pentatomoidea</taxon>
        <taxon>Pentatomidae</taxon>
        <taxon>Pentatominae</taxon>
        <taxon>Nezara</taxon>
    </lineage>
</organism>
<feature type="transmembrane region" description="Helical" evidence="2">
    <location>
        <begin position="203"/>
        <end position="220"/>
    </location>
</feature>
<keyword evidence="4" id="KW-1185">Reference proteome</keyword>
<sequence length="268" mass="31583">MFLAKNRAVVLVKYSVFIPYYNSFTWLDITSWYSTRIDPKIKVDEIFEFNSETTESNKKLVMANLSVINDFLSETEEKSLVDEIEPYMKRLRYQYDHWDHAIHGFRETERLKWNESNSIILNKIKSIAFGNDLTLPHTHILDLAENGYIKPHIDSIRFCGNTIAGASLLSDSVMRFCNDKNQFTFSALLKRRSLYIMRYGHTYAFYFIIKYIFYFIIIISRGPIRYDFSHEILSNDVSSFQGNKIVKTRRVSVICRSRPEPTTEENPQ</sequence>
<dbReference type="GO" id="GO:0006974">
    <property type="term" value="P:DNA damage response"/>
    <property type="evidence" value="ECO:0007669"/>
    <property type="project" value="InterPro"/>
</dbReference>
<gene>
    <name evidence="3" type="ORF">NEZAVI_LOCUS4399</name>
</gene>
<accession>A0A9P0H4I4</accession>
<evidence type="ECO:0000256" key="2">
    <source>
        <dbReference type="SAM" id="Phobius"/>
    </source>
</evidence>
<dbReference type="Gene3D" id="2.60.120.590">
    <property type="entry name" value="Alpha-ketoglutarate-dependent dioxygenase AlkB-like"/>
    <property type="match status" value="2"/>
</dbReference>
<dbReference type="PANTHER" id="PTHR21052">
    <property type="entry name" value="SPERMATOGENESIS ASSOCIATED 11-RELATED"/>
    <property type="match status" value="1"/>
</dbReference>
<dbReference type="Proteomes" id="UP001152798">
    <property type="component" value="Chromosome 2"/>
</dbReference>
<dbReference type="GO" id="GO:0005759">
    <property type="term" value="C:mitochondrial matrix"/>
    <property type="evidence" value="ECO:0007669"/>
    <property type="project" value="TreeGrafter"/>
</dbReference>
<dbReference type="PANTHER" id="PTHR21052:SF0">
    <property type="entry name" value="ALPHA-KETOGLUTARATE-DEPENDENT DIOXYGENASE ALKB HOMOLOG 7, MITOCHONDRIAL"/>
    <property type="match status" value="1"/>
</dbReference>
<reference evidence="3" key="1">
    <citation type="submission" date="2022-01" db="EMBL/GenBank/DDBJ databases">
        <authorList>
            <person name="King R."/>
        </authorList>
    </citation>
    <scope>NUCLEOTIDE SEQUENCE</scope>
</reference>
<evidence type="ECO:0000256" key="1">
    <source>
        <dbReference type="ARBA" id="ARBA00001954"/>
    </source>
</evidence>
<dbReference type="SUPFAM" id="SSF51197">
    <property type="entry name" value="Clavaminate synthase-like"/>
    <property type="match status" value="1"/>
</dbReference>
<dbReference type="GO" id="GO:0006631">
    <property type="term" value="P:fatty acid metabolic process"/>
    <property type="evidence" value="ECO:0007669"/>
    <property type="project" value="TreeGrafter"/>
</dbReference>
<dbReference type="AlphaFoldDB" id="A0A9P0H4I4"/>
<keyword evidence="2" id="KW-0472">Membrane</keyword>
<keyword evidence="2" id="KW-1133">Transmembrane helix</keyword>
<dbReference type="InterPro" id="IPR032870">
    <property type="entry name" value="ALKBH7-like"/>
</dbReference>